<dbReference type="SMART" id="SM00924">
    <property type="entry name" value="MgtE_N"/>
    <property type="match status" value="1"/>
</dbReference>
<proteinExistence type="predicted"/>
<dbReference type="InParanoid" id="A0A2S8SUQ8"/>
<evidence type="ECO:0000256" key="1">
    <source>
        <dbReference type="PROSITE-ProRule" id="PRU00703"/>
    </source>
</evidence>
<protein>
    <submittedName>
        <fullName evidence="3">CBS domain-containing protein</fullName>
    </submittedName>
</protein>
<name>A0A2S8SUQ8_9BACT</name>
<dbReference type="Pfam" id="PF00571">
    <property type="entry name" value="CBS"/>
    <property type="match status" value="2"/>
</dbReference>
<dbReference type="SUPFAM" id="SSF54631">
    <property type="entry name" value="CBS-domain pair"/>
    <property type="match status" value="1"/>
</dbReference>
<evidence type="ECO:0000259" key="2">
    <source>
        <dbReference type="PROSITE" id="PS51371"/>
    </source>
</evidence>
<dbReference type="SUPFAM" id="SSF158791">
    <property type="entry name" value="MgtE N-terminal domain-like"/>
    <property type="match status" value="1"/>
</dbReference>
<dbReference type="Gene3D" id="3.10.580.10">
    <property type="entry name" value="CBS-domain"/>
    <property type="match status" value="1"/>
</dbReference>
<dbReference type="InterPro" id="IPR006668">
    <property type="entry name" value="Mg_transptr_MgtE_intracell_dom"/>
</dbReference>
<dbReference type="InterPro" id="IPR038076">
    <property type="entry name" value="MgtE_N_sf"/>
</dbReference>
<keyword evidence="4" id="KW-1185">Reference proteome</keyword>
<dbReference type="GO" id="GO:0015095">
    <property type="term" value="F:magnesium ion transmembrane transporter activity"/>
    <property type="evidence" value="ECO:0007669"/>
    <property type="project" value="InterPro"/>
</dbReference>
<dbReference type="PROSITE" id="PS51371">
    <property type="entry name" value="CBS"/>
    <property type="match status" value="2"/>
</dbReference>
<dbReference type="PANTHER" id="PTHR43773:SF1">
    <property type="entry name" value="MAGNESIUM TRANSPORTER MGTE"/>
    <property type="match status" value="1"/>
</dbReference>
<feature type="domain" description="CBS" evidence="2">
    <location>
        <begin position="301"/>
        <end position="363"/>
    </location>
</feature>
<evidence type="ECO:0000313" key="3">
    <source>
        <dbReference type="EMBL" id="PQV64532.1"/>
    </source>
</evidence>
<dbReference type="AlphaFoldDB" id="A0A2S8SUQ8"/>
<dbReference type="Gene3D" id="1.25.60.10">
    <property type="entry name" value="MgtE N-terminal domain-like"/>
    <property type="match status" value="1"/>
</dbReference>
<sequence length="426" mass="46915">MPYLSQIIGKRVLDSVGQPMGRISDLAITIEEPFGGEFPPVTLVLVKAGDAHLRLRWEMIADISSLERGNVCLLDQPRARVTVGREKEGEVYLKRDVLDKQILDVSNARMVRVNDVFLIEDKDDNLRAAGVDVSFRGLLRRVRLEHSVVPLARKFGAKMARQHIPWNQVEVLRGEGGGKIVSKLPTDKLSRLHPSDLAAIVTQMSPTQRAALIETLDDETVALALEEADDEVAADVLSDLDIERAADIIEEMDPDEAADVLGEMDSPEAADAILNRLDDPEEAADIKHLLSYEEDTAGALMNTDVVLLREEFTCDEAISHLRSEDATPENLHSLFLENEEGRLIGAISLAQVVLSAGDVRLQSLIEDDLITVDPQASVQECAKLVAKYDLMSLPVVDFNGALLGIVTVDDILDEIAPQEWSARRRA</sequence>
<dbReference type="PANTHER" id="PTHR43773">
    <property type="entry name" value="MAGNESIUM TRANSPORTER MGTE"/>
    <property type="match status" value="1"/>
</dbReference>
<dbReference type="Proteomes" id="UP000237684">
    <property type="component" value="Unassembled WGS sequence"/>
</dbReference>
<dbReference type="GO" id="GO:0016020">
    <property type="term" value="C:membrane"/>
    <property type="evidence" value="ECO:0007669"/>
    <property type="project" value="InterPro"/>
</dbReference>
<dbReference type="OrthoDB" id="9764830at2"/>
<dbReference type="EMBL" id="NIGF01000004">
    <property type="protein sequence ID" value="PQV64532.1"/>
    <property type="molecule type" value="Genomic_DNA"/>
</dbReference>
<evidence type="ECO:0000313" key="4">
    <source>
        <dbReference type="Proteomes" id="UP000237684"/>
    </source>
</evidence>
<dbReference type="SMART" id="SM00116">
    <property type="entry name" value="CBS"/>
    <property type="match status" value="2"/>
</dbReference>
<keyword evidence="1" id="KW-0129">CBS domain</keyword>
<dbReference type="InterPro" id="IPR000644">
    <property type="entry name" value="CBS_dom"/>
</dbReference>
<dbReference type="Pfam" id="PF03448">
    <property type="entry name" value="MgtE_N"/>
    <property type="match status" value="1"/>
</dbReference>
<feature type="domain" description="CBS" evidence="2">
    <location>
        <begin position="364"/>
        <end position="423"/>
    </location>
</feature>
<dbReference type="RefSeq" id="WP_105482915.1">
    <property type="nucleotide sequence ID" value="NZ_NIGF01000004.1"/>
</dbReference>
<accession>A0A2S8SUQ8</accession>
<dbReference type="CDD" id="cd04606">
    <property type="entry name" value="CBS_pair_Mg_transporter"/>
    <property type="match status" value="1"/>
</dbReference>
<gene>
    <name evidence="3" type="ORF">B1R32_10425</name>
</gene>
<dbReference type="InterPro" id="IPR006669">
    <property type="entry name" value="MgtE_transporter"/>
</dbReference>
<reference evidence="3 4" key="1">
    <citation type="journal article" date="2018" name="Syst. Appl. Microbiol.">
        <title>Abditibacterium utsteinense sp. nov., the first cultivated member of candidate phylum FBP, isolated from ice-free Antarctic soil samples.</title>
        <authorList>
            <person name="Tahon G."/>
            <person name="Tytgat B."/>
            <person name="Lebbe L."/>
            <person name="Carlier A."/>
            <person name="Willems A."/>
        </authorList>
    </citation>
    <scope>NUCLEOTIDE SEQUENCE [LARGE SCALE GENOMIC DNA]</scope>
    <source>
        <strain evidence="3 4">LMG 29911</strain>
    </source>
</reference>
<comment type="caution">
    <text evidence="3">The sequence shown here is derived from an EMBL/GenBank/DDBJ whole genome shotgun (WGS) entry which is preliminary data.</text>
</comment>
<organism evidence="3 4">
    <name type="scientific">Abditibacterium utsteinense</name>
    <dbReference type="NCBI Taxonomy" id="1960156"/>
    <lineage>
        <taxon>Bacteria</taxon>
        <taxon>Pseudomonadati</taxon>
        <taxon>Abditibacteriota</taxon>
        <taxon>Abditibacteriia</taxon>
        <taxon>Abditibacteriales</taxon>
        <taxon>Abditibacteriaceae</taxon>
        <taxon>Abditibacterium</taxon>
    </lineage>
</organism>
<dbReference type="InterPro" id="IPR046342">
    <property type="entry name" value="CBS_dom_sf"/>
</dbReference>